<dbReference type="Proteomes" id="UP001595776">
    <property type="component" value="Unassembled WGS sequence"/>
</dbReference>
<evidence type="ECO:0000313" key="5">
    <source>
        <dbReference type="Proteomes" id="UP001595776"/>
    </source>
</evidence>
<feature type="chain" id="PRO_5047460564" evidence="2">
    <location>
        <begin position="23"/>
        <end position="267"/>
    </location>
</feature>
<gene>
    <name evidence="4" type="ORF">ACFO5Q_08095</name>
</gene>
<evidence type="ECO:0000256" key="2">
    <source>
        <dbReference type="SAM" id="SignalP"/>
    </source>
</evidence>
<dbReference type="PANTHER" id="PTHR10963">
    <property type="entry name" value="GLYCOSYL HYDROLASE-RELATED"/>
    <property type="match status" value="1"/>
</dbReference>
<organism evidence="4 5">
    <name type="scientific">Kordiimonas lipolytica</name>
    <dbReference type="NCBI Taxonomy" id="1662421"/>
    <lineage>
        <taxon>Bacteria</taxon>
        <taxon>Pseudomonadati</taxon>
        <taxon>Pseudomonadota</taxon>
        <taxon>Alphaproteobacteria</taxon>
        <taxon>Kordiimonadales</taxon>
        <taxon>Kordiimonadaceae</taxon>
        <taxon>Kordiimonas</taxon>
    </lineage>
</organism>
<sequence length="267" mass="30029">MTFRKLLTAAGALAAMSTAAIAEDRYELVWSDEFDGTELDESVWHVVEGNGCPSNCGFGNNELQSYRGKDKNLRLEDGKLIIEARMGNKVTSAKITTENVPGWTYGRFAMRAKLPSGVGTWPAFWMMPKDARYGPWPKSGEIDIMEHVGYNQGQVHGTIHTEAFNHRIGTQKGDFMQVADASTAFHDYAVEWDMGEIRWYIDGREYFRIEKQSGDGHAEWPLDHPFYIILNLAVGGDWGGAKGVDKAAFPARFEVDWVRVWQKPADN</sequence>
<name>A0ABV8UAU5_9PROT</name>
<feature type="domain" description="GH16" evidence="3">
    <location>
        <begin position="32"/>
        <end position="266"/>
    </location>
</feature>
<keyword evidence="5" id="KW-1185">Reference proteome</keyword>
<comment type="similarity">
    <text evidence="1">Belongs to the glycosyl hydrolase 16 family.</text>
</comment>
<dbReference type="Pfam" id="PF00722">
    <property type="entry name" value="Glyco_hydro_16"/>
    <property type="match status" value="1"/>
</dbReference>
<dbReference type="InterPro" id="IPR000757">
    <property type="entry name" value="Beta-glucanase-like"/>
</dbReference>
<protein>
    <submittedName>
        <fullName evidence="4">Family 16 glycosylhydrolase</fullName>
    </submittedName>
</protein>
<dbReference type="Gene3D" id="2.60.120.200">
    <property type="match status" value="1"/>
</dbReference>
<accession>A0ABV8UAU5</accession>
<proteinExistence type="inferred from homology"/>
<dbReference type="SUPFAM" id="SSF49899">
    <property type="entry name" value="Concanavalin A-like lectins/glucanases"/>
    <property type="match status" value="1"/>
</dbReference>
<dbReference type="RefSeq" id="WP_231727348.1">
    <property type="nucleotide sequence ID" value="NZ_JBHSCR010000005.1"/>
</dbReference>
<reference evidence="5" key="1">
    <citation type="journal article" date="2019" name="Int. J. Syst. Evol. Microbiol.">
        <title>The Global Catalogue of Microorganisms (GCM) 10K type strain sequencing project: providing services to taxonomists for standard genome sequencing and annotation.</title>
        <authorList>
            <consortium name="The Broad Institute Genomics Platform"/>
            <consortium name="The Broad Institute Genome Sequencing Center for Infectious Disease"/>
            <person name="Wu L."/>
            <person name="Ma J."/>
        </authorList>
    </citation>
    <scope>NUCLEOTIDE SEQUENCE [LARGE SCALE GENOMIC DNA]</scope>
    <source>
        <strain evidence="5">CGMCC 1.15304</strain>
    </source>
</reference>
<dbReference type="CDD" id="cd08023">
    <property type="entry name" value="GH16_laminarinase_like"/>
    <property type="match status" value="1"/>
</dbReference>
<comment type="caution">
    <text evidence="4">The sequence shown here is derived from an EMBL/GenBank/DDBJ whole genome shotgun (WGS) entry which is preliminary data.</text>
</comment>
<dbReference type="InterPro" id="IPR013320">
    <property type="entry name" value="ConA-like_dom_sf"/>
</dbReference>
<dbReference type="PROSITE" id="PS51762">
    <property type="entry name" value="GH16_2"/>
    <property type="match status" value="1"/>
</dbReference>
<dbReference type="PANTHER" id="PTHR10963:SF55">
    <property type="entry name" value="GLYCOSIDE HYDROLASE FAMILY 16 PROTEIN"/>
    <property type="match status" value="1"/>
</dbReference>
<keyword evidence="2" id="KW-0732">Signal</keyword>
<evidence type="ECO:0000256" key="1">
    <source>
        <dbReference type="ARBA" id="ARBA00006865"/>
    </source>
</evidence>
<dbReference type="EMBL" id="JBHSCR010000005">
    <property type="protein sequence ID" value="MFC4347800.1"/>
    <property type="molecule type" value="Genomic_DNA"/>
</dbReference>
<evidence type="ECO:0000259" key="3">
    <source>
        <dbReference type="PROSITE" id="PS51762"/>
    </source>
</evidence>
<feature type="signal peptide" evidence="2">
    <location>
        <begin position="1"/>
        <end position="22"/>
    </location>
</feature>
<evidence type="ECO:0000313" key="4">
    <source>
        <dbReference type="EMBL" id="MFC4347800.1"/>
    </source>
</evidence>
<dbReference type="InterPro" id="IPR050546">
    <property type="entry name" value="Glycosyl_Hydrlase_16"/>
</dbReference>